<evidence type="ECO:0000259" key="2">
    <source>
        <dbReference type="Pfam" id="PF13847"/>
    </source>
</evidence>
<dbReference type="AlphaFoldDB" id="A0A448PLS0"/>
<dbReference type="EC" id="2.1.1.163" evidence="3"/>
<dbReference type="Gene3D" id="3.40.50.150">
    <property type="entry name" value="Vaccinia Virus protein VP39"/>
    <property type="match status" value="1"/>
</dbReference>
<sequence>MCSEQYPDSSDGSDGSVGSDRPVGSVGSVGSDGRVASGASGGDARDAARYTHGHGAAVLSAHSRRGAADSAAYLLPHLRAGMDLLDVGCGPATITADLAERVAPGRVVGLDAAPGALEAARATLAERGLTGQVELTGGDVTALPFDDEAFDVVHAHQVLQHLGDPVRALAEMRRVTRPGGVVAVRDAVYSAMTWFPHPEGMELWRSVYMATARANGGEPDAGSRLLAWARQAGFTEVRASASTWCYATPADRAWQSETWAQRSLTSFGPRAVELGLASSNDLETMAGAWRQWGRSEDAWFVVVHGEVIARP</sequence>
<dbReference type="PANTHER" id="PTHR43591">
    <property type="entry name" value="METHYLTRANSFERASE"/>
    <property type="match status" value="1"/>
</dbReference>
<feature type="compositionally biased region" description="Low complexity" evidence="1">
    <location>
        <begin position="8"/>
        <end position="38"/>
    </location>
</feature>
<dbReference type="InterPro" id="IPR029063">
    <property type="entry name" value="SAM-dependent_MTases_sf"/>
</dbReference>
<proteinExistence type="predicted"/>
<reference evidence="3 4" key="1">
    <citation type="submission" date="2018-12" db="EMBL/GenBank/DDBJ databases">
        <authorList>
            <consortium name="Pathogen Informatics"/>
        </authorList>
    </citation>
    <scope>NUCLEOTIDE SEQUENCE [LARGE SCALE GENOMIC DNA]</scope>
    <source>
        <strain evidence="3 4">NCTC10951</strain>
    </source>
</reference>
<evidence type="ECO:0000313" key="3">
    <source>
        <dbReference type="EMBL" id="VEI16652.1"/>
    </source>
</evidence>
<dbReference type="Pfam" id="PF13847">
    <property type="entry name" value="Methyltransf_31"/>
    <property type="match status" value="1"/>
</dbReference>
<dbReference type="InterPro" id="IPR025714">
    <property type="entry name" value="Methyltranfer_dom"/>
</dbReference>
<evidence type="ECO:0000256" key="1">
    <source>
        <dbReference type="SAM" id="MobiDB-lite"/>
    </source>
</evidence>
<keyword evidence="3" id="KW-0808">Transferase</keyword>
<feature type="region of interest" description="Disordered" evidence="1">
    <location>
        <begin position="1"/>
        <end position="47"/>
    </location>
</feature>
<dbReference type="PANTHER" id="PTHR43591:SF24">
    <property type="entry name" value="2-METHOXY-6-POLYPRENYL-1,4-BENZOQUINOL METHYLASE, MITOCHONDRIAL"/>
    <property type="match status" value="1"/>
</dbReference>
<dbReference type="RefSeq" id="WP_245154624.1">
    <property type="nucleotide sequence ID" value="NZ_SPDW01000026.1"/>
</dbReference>
<dbReference type="CDD" id="cd02440">
    <property type="entry name" value="AdoMet_MTases"/>
    <property type="match status" value="1"/>
</dbReference>
<dbReference type="GO" id="GO:0043770">
    <property type="term" value="F:demethylmenaquinone methyltransferase activity"/>
    <property type="evidence" value="ECO:0007669"/>
    <property type="project" value="UniProtKB-EC"/>
</dbReference>
<protein>
    <submittedName>
        <fullName evidence="3">Demethylmenaquinone methyltransferase</fullName>
        <ecNumber evidence="3">2.1.1.163</ecNumber>
    </submittedName>
</protein>
<dbReference type="KEGG" id="avc:NCTC10951_01788"/>
<gene>
    <name evidence="3" type="primary">ubiE_2</name>
    <name evidence="3" type="ORF">NCTC10951_01788</name>
</gene>
<dbReference type="GO" id="GO:0032259">
    <property type="term" value="P:methylation"/>
    <property type="evidence" value="ECO:0007669"/>
    <property type="project" value="UniProtKB-KW"/>
</dbReference>
<feature type="domain" description="Methyltransferase" evidence="2">
    <location>
        <begin position="80"/>
        <end position="209"/>
    </location>
</feature>
<dbReference type="EMBL" id="LR134477">
    <property type="protein sequence ID" value="VEI16652.1"/>
    <property type="molecule type" value="Genomic_DNA"/>
</dbReference>
<keyword evidence="3" id="KW-0489">Methyltransferase</keyword>
<organism evidence="3 4">
    <name type="scientific">Actinomyces viscosus</name>
    <dbReference type="NCBI Taxonomy" id="1656"/>
    <lineage>
        <taxon>Bacteria</taxon>
        <taxon>Bacillati</taxon>
        <taxon>Actinomycetota</taxon>
        <taxon>Actinomycetes</taxon>
        <taxon>Actinomycetales</taxon>
        <taxon>Actinomycetaceae</taxon>
        <taxon>Actinomyces</taxon>
    </lineage>
</organism>
<accession>A0A448PLS0</accession>
<evidence type="ECO:0000313" key="4">
    <source>
        <dbReference type="Proteomes" id="UP000268658"/>
    </source>
</evidence>
<name>A0A448PLS0_ACTVI</name>
<dbReference type="SUPFAM" id="SSF53335">
    <property type="entry name" value="S-adenosyl-L-methionine-dependent methyltransferases"/>
    <property type="match status" value="1"/>
</dbReference>
<dbReference type="Proteomes" id="UP000268658">
    <property type="component" value="Chromosome"/>
</dbReference>